<dbReference type="Proteomes" id="UP000289738">
    <property type="component" value="Chromosome A06"/>
</dbReference>
<dbReference type="GO" id="GO:0042256">
    <property type="term" value="P:cytosolic ribosome assembly"/>
    <property type="evidence" value="ECO:0007669"/>
    <property type="project" value="InterPro"/>
</dbReference>
<dbReference type="SUPFAM" id="SSF55909">
    <property type="entry name" value="Pentein"/>
    <property type="match status" value="1"/>
</dbReference>
<reference evidence="4 5" key="1">
    <citation type="submission" date="2019-01" db="EMBL/GenBank/DDBJ databases">
        <title>Sequencing of cultivated peanut Arachis hypogaea provides insights into genome evolution and oil improvement.</title>
        <authorList>
            <person name="Chen X."/>
        </authorList>
    </citation>
    <scope>NUCLEOTIDE SEQUENCE [LARGE SCALE GENOMIC DNA]</scope>
    <source>
        <strain evidence="5">cv. Fuhuasheng</strain>
        <tissue evidence="4">Leaves</tissue>
    </source>
</reference>
<name>A0A445CM14_ARAHY</name>
<keyword evidence="5" id="KW-1185">Reference proteome</keyword>
<protein>
    <submittedName>
        <fullName evidence="4">Uncharacterized protein</fullName>
    </submittedName>
</protein>
<feature type="region of interest" description="Disordered" evidence="3">
    <location>
        <begin position="1"/>
        <end position="37"/>
    </location>
</feature>
<dbReference type="PANTHER" id="PTHR10784">
    <property type="entry name" value="TRANSLATION INITIATION FACTOR 6"/>
    <property type="match status" value="1"/>
</dbReference>
<sequence length="92" mass="10288">MFNHSQQREPISDIQSFPAARTSEPSPSQQRLPAPPSTSVLFPLMELSRRALRNRLQFENNCEIGVFSKLTNAYCLVAIGGSENLYSMVMLA</sequence>
<keyword evidence="1" id="KW-0396">Initiation factor</keyword>
<evidence type="ECO:0000313" key="5">
    <source>
        <dbReference type="Proteomes" id="UP000289738"/>
    </source>
</evidence>
<dbReference type="AlphaFoldDB" id="A0A445CM14"/>
<dbReference type="EMBL" id="SDMP01000006">
    <property type="protein sequence ID" value="RYR51957.1"/>
    <property type="molecule type" value="Genomic_DNA"/>
</dbReference>
<dbReference type="Gene3D" id="3.75.10.10">
    <property type="entry name" value="L-arginine/glycine Amidinotransferase, Chain A"/>
    <property type="match status" value="1"/>
</dbReference>
<gene>
    <name evidence="4" type="ORF">Ahy_A06g026895</name>
</gene>
<dbReference type="InterPro" id="IPR002769">
    <property type="entry name" value="eIF6"/>
</dbReference>
<keyword evidence="2" id="KW-0648">Protein biosynthesis</keyword>
<evidence type="ECO:0000256" key="3">
    <source>
        <dbReference type="SAM" id="MobiDB-lite"/>
    </source>
</evidence>
<dbReference type="GO" id="GO:0043022">
    <property type="term" value="F:ribosome binding"/>
    <property type="evidence" value="ECO:0007669"/>
    <property type="project" value="InterPro"/>
</dbReference>
<accession>A0A445CM14</accession>
<feature type="compositionally biased region" description="Basic and acidic residues" evidence="3">
    <location>
        <begin position="1"/>
        <end position="11"/>
    </location>
</feature>
<evidence type="ECO:0000256" key="2">
    <source>
        <dbReference type="ARBA" id="ARBA00022917"/>
    </source>
</evidence>
<evidence type="ECO:0000313" key="4">
    <source>
        <dbReference type="EMBL" id="RYR51957.1"/>
    </source>
</evidence>
<organism evidence="4 5">
    <name type="scientific">Arachis hypogaea</name>
    <name type="common">Peanut</name>
    <dbReference type="NCBI Taxonomy" id="3818"/>
    <lineage>
        <taxon>Eukaryota</taxon>
        <taxon>Viridiplantae</taxon>
        <taxon>Streptophyta</taxon>
        <taxon>Embryophyta</taxon>
        <taxon>Tracheophyta</taxon>
        <taxon>Spermatophyta</taxon>
        <taxon>Magnoliopsida</taxon>
        <taxon>eudicotyledons</taxon>
        <taxon>Gunneridae</taxon>
        <taxon>Pentapetalae</taxon>
        <taxon>rosids</taxon>
        <taxon>fabids</taxon>
        <taxon>Fabales</taxon>
        <taxon>Fabaceae</taxon>
        <taxon>Papilionoideae</taxon>
        <taxon>50 kb inversion clade</taxon>
        <taxon>dalbergioids sensu lato</taxon>
        <taxon>Dalbergieae</taxon>
        <taxon>Pterocarpus clade</taxon>
        <taxon>Arachis</taxon>
    </lineage>
</organism>
<dbReference type="GO" id="GO:0003743">
    <property type="term" value="F:translation initiation factor activity"/>
    <property type="evidence" value="ECO:0007669"/>
    <property type="project" value="UniProtKB-KW"/>
</dbReference>
<evidence type="ECO:0000256" key="1">
    <source>
        <dbReference type="ARBA" id="ARBA00022540"/>
    </source>
</evidence>
<comment type="caution">
    <text evidence="4">The sequence shown here is derived from an EMBL/GenBank/DDBJ whole genome shotgun (WGS) entry which is preliminary data.</text>
</comment>
<proteinExistence type="predicted"/>